<dbReference type="Pfam" id="PF02782">
    <property type="entry name" value="FGGY_C"/>
    <property type="match status" value="1"/>
</dbReference>
<dbReference type="OrthoDB" id="203824at2759"/>
<dbReference type="EMBL" id="CAMXCT030000275">
    <property type="protein sequence ID" value="CAL4763800.1"/>
    <property type="molecule type" value="Genomic_DNA"/>
</dbReference>
<proteinExistence type="inferred from homology"/>
<evidence type="ECO:0000256" key="4">
    <source>
        <dbReference type="SAM" id="MobiDB-lite"/>
    </source>
</evidence>
<evidence type="ECO:0000256" key="2">
    <source>
        <dbReference type="ARBA" id="ARBA00022679"/>
    </source>
</evidence>
<evidence type="ECO:0000256" key="1">
    <source>
        <dbReference type="ARBA" id="ARBA00009156"/>
    </source>
</evidence>
<dbReference type="PANTHER" id="PTHR43435">
    <property type="entry name" value="RIBULOKINASE"/>
    <property type="match status" value="1"/>
</dbReference>
<feature type="region of interest" description="Disordered" evidence="4">
    <location>
        <begin position="690"/>
        <end position="725"/>
    </location>
</feature>
<dbReference type="GO" id="GO:0019321">
    <property type="term" value="P:pentose metabolic process"/>
    <property type="evidence" value="ECO:0007669"/>
    <property type="project" value="TreeGrafter"/>
</dbReference>
<organism evidence="7">
    <name type="scientific">Cladocopium goreaui</name>
    <dbReference type="NCBI Taxonomy" id="2562237"/>
    <lineage>
        <taxon>Eukaryota</taxon>
        <taxon>Sar</taxon>
        <taxon>Alveolata</taxon>
        <taxon>Dinophyceae</taxon>
        <taxon>Suessiales</taxon>
        <taxon>Symbiodiniaceae</taxon>
        <taxon>Cladocopium</taxon>
    </lineage>
</organism>
<comment type="caution">
    <text evidence="7">The sequence shown here is derived from an EMBL/GenBank/DDBJ whole genome shotgun (WGS) entry which is preliminary data.</text>
</comment>
<feature type="compositionally biased region" description="Basic and acidic residues" evidence="4">
    <location>
        <begin position="828"/>
        <end position="837"/>
    </location>
</feature>
<dbReference type="CDD" id="cd07782">
    <property type="entry name" value="ASKHA_NBD_FGGY_D-RBK"/>
    <property type="match status" value="1"/>
</dbReference>
<dbReference type="EMBL" id="CAMXCT020000275">
    <property type="protein sequence ID" value="CAL1129863.1"/>
    <property type="molecule type" value="Genomic_DNA"/>
</dbReference>
<dbReference type="InterPro" id="IPR043129">
    <property type="entry name" value="ATPase_NBD"/>
</dbReference>
<feature type="domain" description="Carbohydrate kinase FGGY C-terminal" evidence="6">
    <location>
        <begin position="293"/>
        <end position="515"/>
    </location>
</feature>
<keyword evidence="3 8" id="KW-0418">Kinase</keyword>
<dbReference type="GO" id="GO:0019150">
    <property type="term" value="F:D-ribulokinase activity"/>
    <property type="evidence" value="ECO:0007669"/>
    <property type="project" value="TreeGrafter"/>
</dbReference>
<evidence type="ECO:0000313" key="7">
    <source>
        <dbReference type="EMBL" id="CAI3976488.1"/>
    </source>
</evidence>
<evidence type="ECO:0000256" key="3">
    <source>
        <dbReference type="ARBA" id="ARBA00022777"/>
    </source>
</evidence>
<feature type="region of interest" description="Disordered" evidence="4">
    <location>
        <begin position="738"/>
        <end position="916"/>
    </location>
</feature>
<evidence type="ECO:0000259" key="5">
    <source>
        <dbReference type="Pfam" id="PF00370"/>
    </source>
</evidence>
<feature type="compositionally biased region" description="Basic and acidic residues" evidence="4">
    <location>
        <begin position="790"/>
        <end position="807"/>
    </location>
</feature>
<feature type="compositionally biased region" description="Basic and acidic residues" evidence="4">
    <location>
        <begin position="738"/>
        <end position="763"/>
    </location>
</feature>
<reference evidence="7" key="1">
    <citation type="submission" date="2022-10" db="EMBL/GenBank/DDBJ databases">
        <authorList>
            <person name="Chen Y."/>
            <person name="Dougan E. K."/>
            <person name="Chan C."/>
            <person name="Rhodes N."/>
            <person name="Thang M."/>
        </authorList>
    </citation>
    <scope>NUCLEOTIDE SEQUENCE</scope>
</reference>
<dbReference type="GO" id="GO:0005737">
    <property type="term" value="C:cytoplasm"/>
    <property type="evidence" value="ECO:0007669"/>
    <property type="project" value="TreeGrafter"/>
</dbReference>
<comment type="similarity">
    <text evidence="1">Belongs to the FGGY kinase family.</text>
</comment>
<feature type="domain" description="Carbohydrate kinase FGGY N-terminal" evidence="5">
    <location>
        <begin position="115"/>
        <end position="276"/>
    </location>
</feature>
<dbReference type="NCBIfam" id="TIGR01315">
    <property type="entry name" value="5C_CHO_kinase"/>
    <property type="match status" value="1"/>
</dbReference>
<keyword evidence="9" id="KW-1185">Reference proteome</keyword>
<feature type="domain" description="Carbohydrate kinase FGGY N-terminal" evidence="5">
    <location>
        <begin position="10"/>
        <end position="84"/>
    </location>
</feature>
<evidence type="ECO:0000259" key="6">
    <source>
        <dbReference type="Pfam" id="PF02782"/>
    </source>
</evidence>
<dbReference type="EMBL" id="CAMXCT010000275">
    <property type="protein sequence ID" value="CAI3976488.1"/>
    <property type="molecule type" value="Genomic_DNA"/>
</dbReference>
<accession>A0A9P1FHL4</accession>
<dbReference type="Proteomes" id="UP001152797">
    <property type="component" value="Unassembled WGS sequence"/>
</dbReference>
<dbReference type="Gene3D" id="1.20.58.2240">
    <property type="match status" value="1"/>
</dbReference>
<gene>
    <name evidence="7" type="ORF">C1SCF055_LOCUS4701</name>
</gene>
<protein>
    <submittedName>
        <fullName evidence="8">FGGY carbohydrate kinase domain-containing protein (D-ribulokinase FGGY)</fullName>
    </submittedName>
</protein>
<reference evidence="8 9" key="2">
    <citation type="submission" date="2024-05" db="EMBL/GenBank/DDBJ databases">
        <authorList>
            <person name="Chen Y."/>
            <person name="Shah S."/>
            <person name="Dougan E. K."/>
            <person name="Thang M."/>
            <person name="Chan C."/>
        </authorList>
    </citation>
    <scope>NUCLEOTIDE SEQUENCE [LARGE SCALE GENOMIC DNA]</scope>
</reference>
<dbReference type="InterPro" id="IPR018484">
    <property type="entry name" value="FGGY_N"/>
</dbReference>
<dbReference type="SUPFAM" id="SSF53067">
    <property type="entry name" value="Actin-like ATPase domain"/>
    <property type="match status" value="2"/>
</dbReference>
<dbReference type="Gene3D" id="3.30.420.40">
    <property type="match status" value="1"/>
</dbReference>
<dbReference type="Pfam" id="PF00370">
    <property type="entry name" value="FGGY_N"/>
    <property type="match status" value="2"/>
</dbReference>
<dbReference type="AlphaFoldDB" id="A0A9P1FHL4"/>
<keyword evidence="2" id="KW-0808">Transferase</keyword>
<dbReference type="InterPro" id="IPR006003">
    <property type="entry name" value="FGGY_RbtK-like"/>
</dbReference>
<evidence type="ECO:0000313" key="8">
    <source>
        <dbReference type="EMBL" id="CAL4763800.1"/>
    </source>
</evidence>
<dbReference type="PANTHER" id="PTHR43435:SF4">
    <property type="entry name" value="FGGY CARBOHYDRATE KINASE DOMAIN-CONTAINING PROTEIN"/>
    <property type="match status" value="1"/>
</dbReference>
<feature type="compositionally biased region" description="Polar residues" evidence="4">
    <location>
        <begin position="899"/>
        <end position="909"/>
    </location>
</feature>
<name>A0A9P1FHL4_9DINO</name>
<dbReference type="InterPro" id="IPR018485">
    <property type="entry name" value="FGGY_C"/>
</dbReference>
<sequence>MSKLSKSTCFVGVDVGTGSVRAGVFDDAGHLLGSSSSSISIRQPEPGHFEQSSEEIWRACCTSVRQALRQSSRSSEDVAGIAFDATCSLVIQGNVPLSVGHDLPDDVPCRSGAGYDIIMWCDHRATQEASMINESKHRLLDFVGGKVFPEMELPKLAWLKKYRPDTYAAATHFYDLADYLLHRASDFGGETAAGIRSQCTVVCKWNFDAEKRDWAPDFFEMSGLGDLQTSKIGKGSDVKGLGSAVSLGQKAAADLGLSKSTTLGVGAIDAHAGGLGCLGAAPADSWPPLEARMALIAGTSACHMTSSSKAFLIPGVWGPFDSAMVPGLFLHEAGQSAAGAALDYVMETHPSFPALEKKASAAGAKPVDFLCEHILALAKQRNTSQVSFLTRGIFVGPDLNGNRSPLADPSLRGSIIGLGPAGDNMRATSIDALAVLYLAMVQALSYSTRAIVDTINSSRAREGITAIHAVHVCGGLAQNSLYLQEHCDVLGLPFCCTDNPGADVIRGSAMLAATASGEFQSVYEAMRGMSQTGKLLEPTSDITLKEYHKARYEIFLRMQREQQEYNSIESQVFEAHAKRIKRPREELKPHLPPEAKTEDFEDFLAWLDQENKASPIPRPKDPRLSQTVAGVAFKETEMVRLCALEKRPELNGCKAEVLRVNDPSQPGRIVVKLESGSQLAIRPENLQQIVAASPDLRPKSPKSPKLSEKPAEPANKAAGPDPAKSSVFGAAFAKLKAKAEAEARGELPERKKPREKEDLDKRGGIGSSLPAGQARRELVMGSSTTPTQSKDSKEVQEEDEPAKKRDPITFVAAEGRHEPPSRKVTVIDPRRPKRQLEEESDDEDVGIPGVVRPQCPPGTKENGGPPRQPTSPPQKAAKATPEPVCQMPAAPPRGLAKTVPTSPVPSKTFASPLRRPNMPLQNMTLVVSDGAREADKAVYDRRMTEIVLTLLFGFGDAVLKAQKELAEKKRAMEDGKRPIYFSS</sequence>
<evidence type="ECO:0000313" key="9">
    <source>
        <dbReference type="Proteomes" id="UP001152797"/>
    </source>
</evidence>